<reference evidence="3" key="1">
    <citation type="submission" date="2021-03" db="EMBL/GenBank/DDBJ databases">
        <authorList>
            <consortium name="Genoscope - CEA"/>
            <person name="William W."/>
        </authorList>
    </citation>
    <scope>NUCLEOTIDE SEQUENCE</scope>
    <source>
        <strain evidence="3">Doubled-haploid Pahang</strain>
    </source>
</reference>
<gene>
    <name evidence="3" type="ORF">GSMUA_289870.1</name>
</gene>
<dbReference type="SUPFAM" id="SSF57889">
    <property type="entry name" value="Cysteine-rich domain"/>
    <property type="match status" value="1"/>
</dbReference>
<dbReference type="InParanoid" id="A0A804HQT2"/>
<dbReference type="PANTHER" id="PTHR47841:SF7">
    <property type="entry name" value="CYSTEINE_HISTIDINE-RICH C1 DOMAIN PROTEIN"/>
    <property type="match status" value="1"/>
</dbReference>
<feature type="domain" description="DC1" evidence="2">
    <location>
        <begin position="8"/>
        <end position="50"/>
    </location>
</feature>
<dbReference type="AlphaFoldDB" id="A0A804HQT2"/>
<dbReference type="PANTHER" id="PTHR47841">
    <property type="entry name" value="DIACYLGLYCEROL KINASE THETA-LIKE-RELATED"/>
    <property type="match status" value="1"/>
</dbReference>
<protein>
    <submittedName>
        <fullName evidence="3">(wild Malaysian banana) hypothetical protein</fullName>
    </submittedName>
</protein>
<dbReference type="InterPro" id="IPR004146">
    <property type="entry name" value="DC1"/>
</dbReference>
<evidence type="ECO:0000313" key="5">
    <source>
        <dbReference type="Proteomes" id="UP000012960"/>
    </source>
</evidence>
<dbReference type="Gramene" id="Ma01_t06000.1">
    <property type="protein sequence ID" value="Ma01_p06000.1"/>
    <property type="gene ID" value="Ma01_g06000"/>
</dbReference>
<name>A0A804HQT2_MUSAM</name>
<dbReference type="Pfam" id="PF03107">
    <property type="entry name" value="C1_2"/>
    <property type="match status" value="1"/>
</dbReference>
<evidence type="ECO:0000259" key="2">
    <source>
        <dbReference type="Pfam" id="PF03107"/>
    </source>
</evidence>
<dbReference type="KEGG" id="mus:103987662"/>
<dbReference type="EMBL" id="HG996466">
    <property type="protein sequence ID" value="CAG1858692.1"/>
    <property type="molecule type" value="Genomic_DNA"/>
</dbReference>
<proteinExistence type="predicted"/>
<keyword evidence="1" id="KW-0677">Repeat</keyword>
<evidence type="ECO:0000256" key="1">
    <source>
        <dbReference type="ARBA" id="ARBA00022737"/>
    </source>
</evidence>
<dbReference type="EnsemblPlants" id="Ma01_t06000.1">
    <property type="protein sequence ID" value="Ma01_p06000.1"/>
    <property type="gene ID" value="Ma01_g06000"/>
</dbReference>
<evidence type="ECO:0000313" key="4">
    <source>
        <dbReference type="EnsemblPlants" id="Ma01_p06000.1"/>
    </source>
</evidence>
<dbReference type="OMA" id="EYCARCP"/>
<dbReference type="InterPro" id="IPR046349">
    <property type="entry name" value="C1-like_sf"/>
</dbReference>
<keyword evidence="5" id="KW-1185">Reference proteome</keyword>
<organism evidence="4 5">
    <name type="scientific">Musa acuminata subsp. malaccensis</name>
    <name type="common">Wild banana</name>
    <name type="synonym">Musa malaccensis</name>
    <dbReference type="NCBI Taxonomy" id="214687"/>
    <lineage>
        <taxon>Eukaryota</taxon>
        <taxon>Viridiplantae</taxon>
        <taxon>Streptophyta</taxon>
        <taxon>Embryophyta</taxon>
        <taxon>Tracheophyta</taxon>
        <taxon>Spermatophyta</taxon>
        <taxon>Magnoliopsida</taxon>
        <taxon>Liliopsida</taxon>
        <taxon>Zingiberales</taxon>
        <taxon>Musaceae</taxon>
        <taxon>Musa</taxon>
    </lineage>
</organism>
<dbReference type="Proteomes" id="UP000012960">
    <property type="component" value="Unplaced"/>
</dbReference>
<dbReference type="OrthoDB" id="1906545at2759"/>
<evidence type="ECO:0000313" key="3">
    <source>
        <dbReference type="EMBL" id="CAG1858692.1"/>
    </source>
</evidence>
<sequence length="108" mass="12044">MTRIRHFTHPSCYLTRTCQQSFICNGCGVAGYGVSYRCNSCDFDLHEYCARCPQSLSCSMHSHCLTLTQSGGCGRRCSVCCQATSRLVYQCGPCGFVVHPLCVQGRRW</sequence>
<reference evidence="4" key="2">
    <citation type="submission" date="2021-05" db="UniProtKB">
        <authorList>
            <consortium name="EnsemblPlants"/>
        </authorList>
    </citation>
    <scope>IDENTIFICATION</scope>
    <source>
        <strain evidence="4">subsp. malaccensis</strain>
    </source>
</reference>
<accession>A0A804HQT2</accession>